<evidence type="ECO:0000256" key="1">
    <source>
        <dbReference type="ARBA" id="ARBA00022485"/>
    </source>
</evidence>
<keyword evidence="1 5" id="KW-0004">4Fe-4S</keyword>
<evidence type="ECO:0000256" key="4">
    <source>
        <dbReference type="ARBA" id="ARBA00023014"/>
    </source>
</evidence>
<keyword evidence="9" id="KW-1185">Reference proteome</keyword>
<feature type="active site" description="Proton donor" evidence="5">
    <location>
        <position position="126"/>
    </location>
</feature>
<accession>A0A0P1LQ91</accession>
<feature type="binding site" evidence="5">
    <location>
        <position position="74"/>
    </location>
    <ligand>
        <name>(2E)-4-hydroxy-3-methylbut-2-enyl diphosphate</name>
        <dbReference type="ChEBI" id="CHEBI:128753"/>
    </ligand>
</feature>
<organism evidence="7 8">
    <name type="scientific">Candidatus Kryptonium thompsonii</name>
    <dbReference type="NCBI Taxonomy" id="1633631"/>
    <lineage>
        <taxon>Bacteria</taxon>
        <taxon>Pseudomonadati</taxon>
        <taxon>Candidatus Kryptoniota</taxon>
        <taxon>Candidatus Kryptonium</taxon>
    </lineage>
</organism>
<feature type="binding site" evidence="5">
    <location>
        <position position="274"/>
    </location>
    <ligand>
        <name>isopentenyl diphosphate</name>
        <dbReference type="ChEBI" id="CHEBI:128769"/>
    </ligand>
</feature>
<dbReference type="GO" id="GO:0016114">
    <property type="term" value="P:terpenoid biosynthetic process"/>
    <property type="evidence" value="ECO:0007669"/>
    <property type="project" value="UniProtKB-UniRule"/>
</dbReference>
<feature type="binding site" evidence="5">
    <location>
        <position position="231"/>
    </location>
    <ligand>
        <name>(2E)-4-hydroxy-3-methylbut-2-enyl diphosphate</name>
        <dbReference type="ChEBI" id="CHEBI:128753"/>
    </ligand>
</feature>
<feature type="binding site" evidence="5">
    <location>
        <position position="232"/>
    </location>
    <ligand>
        <name>(2E)-4-hydroxy-3-methylbut-2-enyl diphosphate</name>
        <dbReference type="ChEBI" id="CHEBI:128753"/>
    </ligand>
</feature>
<evidence type="ECO:0000313" key="9">
    <source>
        <dbReference type="Proteomes" id="UP000182200"/>
    </source>
</evidence>
<feature type="binding site" evidence="5">
    <location>
        <position position="230"/>
    </location>
    <ligand>
        <name>(2E)-4-hydroxy-3-methylbut-2-enyl diphosphate</name>
        <dbReference type="ChEBI" id="CHEBI:128753"/>
    </ligand>
</feature>
<name>A0A0P1LRP5_9BACT</name>
<dbReference type="UniPathway" id="UPA00059">
    <property type="reaction ID" value="UER00105"/>
</dbReference>
<dbReference type="NCBIfam" id="TIGR00216">
    <property type="entry name" value="ispH_lytB"/>
    <property type="match status" value="1"/>
</dbReference>
<dbReference type="GO" id="GO:0019288">
    <property type="term" value="P:isopentenyl diphosphate biosynthetic process, methylerythritol 4-phosphate pathway"/>
    <property type="evidence" value="ECO:0007669"/>
    <property type="project" value="UniProtKB-UniRule"/>
</dbReference>
<dbReference type="GO" id="GO:0050992">
    <property type="term" value="P:dimethylallyl diphosphate biosynthetic process"/>
    <property type="evidence" value="ECO:0007669"/>
    <property type="project" value="UniProtKB-UniRule"/>
</dbReference>
<feature type="binding site" evidence="5">
    <location>
        <position position="274"/>
    </location>
    <ligand>
        <name>(2E)-4-hydroxy-3-methylbut-2-enyl diphosphate</name>
        <dbReference type="ChEBI" id="CHEBI:128753"/>
    </ligand>
</feature>
<accession>A0A0P1LUD9</accession>
<comment type="catalytic activity">
    <reaction evidence="5">
        <text>isopentenyl diphosphate + 2 oxidized [2Fe-2S]-[ferredoxin] + H2O = (2E)-4-hydroxy-3-methylbut-2-enyl diphosphate + 2 reduced [2Fe-2S]-[ferredoxin] + 2 H(+)</text>
        <dbReference type="Rhea" id="RHEA:24488"/>
        <dbReference type="Rhea" id="RHEA-COMP:10000"/>
        <dbReference type="Rhea" id="RHEA-COMP:10001"/>
        <dbReference type="ChEBI" id="CHEBI:15377"/>
        <dbReference type="ChEBI" id="CHEBI:15378"/>
        <dbReference type="ChEBI" id="CHEBI:33737"/>
        <dbReference type="ChEBI" id="CHEBI:33738"/>
        <dbReference type="ChEBI" id="CHEBI:128753"/>
        <dbReference type="ChEBI" id="CHEBI:128769"/>
        <dbReference type="EC" id="1.17.7.4"/>
    </reaction>
</comment>
<evidence type="ECO:0000256" key="5">
    <source>
        <dbReference type="HAMAP-Rule" id="MF_00191"/>
    </source>
</evidence>
<feature type="binding site" evidence="5">
    <location>
        <position position="74"/>
    </location>
    <ligand>
        <name>dimethylallyl diphosphate</name>
        <dbReference type="ChEBI" id="CHEBI:57623"/>
    </ligand>
</feature>
<feature type="binding site" evidence="5">
    <location>
        <position position="230"/>
    </location>
    <ligand>
        <name>isopentenyl diphosphate</name>
        <dbReference type="ChEBI" id="CHEBI:128769"/>
    </ligand>
</feature>
<accession>A0A0P1LED0</accession>
<dbReference type="Gene3D" id="3.40.1010.20">
    <property type="entry name" value="4-hydroxy-3-methylbut-2-enyl diphosphate reductase, catalytic domain"/>
    <property type="match status" value="2"/>
</dbReference>
<evidence type="ECO:0000256" key="3">
    <source>
        <dbReference type="ARBA" id="ARBA00023004"/>
    </source>
</evidence>
<feature type="binding site" evidence="5">
    <location>
        <position position="40"/>
    </location>
    <ligand>
        <name>(2E)-4-hydroxy-3-methylbut-2-enyl diphosphate</name>
        <dbReference type="ChEBI" id="CHEBI:128753"/>
    </ligand>
</feature>
<dbReference type="Proteomes" id="UP000182011">
    <property type="component" value="Unassembled WGS sequence"/>
</dbReference>
<comment type="cofactor">
    <cofactor evidence="5">
        <name>[4Fe-4S] cluster</name>
        <dbReference type="ChEBI" id="CHEBI:49883"/>
    </cofactor>
    <text evidence="5">Binds 1 [4Fe-4S] cluster per subunit.</text>
</comment>
<keyword evidence="4 5" id="KW-0411">Iron-sulfur</keyword>
<accession>A0A0S4N5Z8</accession>
<feature type="binding site" evidence="5">
    <location>
        <position position="40"/>
    </location>
    <ligand>
        <name>dimethylallyl diphosphate</name>
        <dbReference type="ChEBI" id="CHEBI:57623"/>
    </ligand>
</feature>
<feature type="binding site" evidence="5">
    <location>
        <position position="74"/>
    </location>
    <ligand>
        <name>isopentenyl diphosphate</name>
        <dbReference type="ChEBI" id="CHEBI:128769"/>
    </ligand>
</feature>
<accession>A0A0P1LRP5</accession>
<feature type="binding site" evidence="5">
    <location>
        <position position="40"/>
    </location>
    <ligand>
        <name>isopentenyl diphosphate</name>
        <dbReference type="ChEBI" id="CHEBI:128769"/>
    </ligand>
</feature>
<accession>A0A0P1LBN3</accession>
<dbReference type="CDD" id="cd13944">
    <property type="entry name" value="lytB_ispH"/>
    <property type="match status" value="1"/>
</dbReference>
<feature type="binding site" evidence="5">
    <location>
        <position position="231"/>
    </location>
    <ligand>
        <name>isopentenyl diphosphate</name>
        <dbReference type="ChEBI" id="CHEBI:128769"/>
    </ligand>
</feature>
<feature type="binding site" evidence="5">
    <location>
        <position position="124"/>
    </location>
    <ligand>
        <name>(2E)-4-hydroxy-3-methylbut-2-enyl diphosphate</name>
        <dbReference type="ChEBI" id="CHEBI:128753"/>
    </ligand>
</feature>
<keyword evidence="5" id="KW-0414">Isoprene biosynthesis</keyword>
<accession>A0A0P1M0J0</accession>
<feature type="binding site" evidence="5">
    <location>
        <position position="274"/>
    </location>
    <ligand>
        <name>dimethylallyl diphosphate</name>
        <dbReference type="ChEBI" id="CHEBI:57623"/>
    </ligand>
</feature>
<accession>A0A0P1MAC3</accession>
<feature type="binding site" evidence="5">
    <location>
        <position position="232"/>
    </location>
    <ligand>
        <name>dimethylallyl diphosphate</name>
        <dbReference type="ChEBI" id="CHEBI:57623"/>
    </ligand>
</feature>
<comment type="pathway">
    <text evidence="5">Isoprenoid biosynthesis; dimethylallyl diphosphate biosynthesis; dimethylallyl diphosphate from (2E)-4-hydroxy-3-methylbutenyl diphosphate: step 1/1.</text>
</comment>
<dbReference type="Proteomes" id="UP000182200">
    <property type="component" value="Unassembled WGS sequence"/>
</dbReference>
<gene>
    <name evidence="5" type="primary">ispH</name>
    <name evidence="7" type="ORF">JGI4_01548</name>
    <name evidence="6" type="ORF">JGI8_00896</name>
</gene>
<feature type="binding site" evidence="5">
    <location>
        <position position="96"/>
    </location>
    <ligand>
        <name>[4Fe-4S] cluster</name>
        <dbReference type="ChEBI" id="CHEBI:49883"/>
    </ligand>
</feature>
<dbReference type="NCBIfam" id="NF002187">
    <property type="entry name" value="PRK01045.1-1"/>
    <property type="match status" value="1"/>
</dbReference>
<protein>
    <recommendedName>
        <fullName evidence="5">4-hydroxy-3-methylbut-2-enyl diphosphate reductase</fullName>
        <shortName evidence="5">HMBPP reductase</shortName>
        <ecNumber evidence="5">1.17.7.4</ecNumber>
    </recommendedName>
</protein>
<dbReference type="EC" id="1.17.7.4" evidence="5"/>
<evidence type="ECO:0000313" key="6">
    <source>
        <dbReference type="EMBL" id="CUS85393.1"/>
    </source>
</evidence>
<accession>A0A0P1LS12</accession>
<dbReference type="GO" id="GO:0051539">
    <property type="term" value="F:4 iron, 4 sulfur cluster binding"/>
    <property type="evidence" value="ECO:0007669"/>
    <property type="project" value="UniProtKB-UniRule"/>
</dbReference>
<feature type="binding site" evidence="5">
    <location>
        <position position="162"/>
    </location>
    <ligand>
        <name>(2E)-4-hydroxy-3-methylbut-2-enyl diphosphate</name>
        <dbReference type="ChEBI" id="CHEBI:128753"/>
    </ligand>
</feature>
<dbReference type="HAMAP" id="MF_00191">
    <property type="entry name" value="IspH"/>
    <property type="match status" value="1"/>
</dbReference>
<feature type="binding site" evidence="5">
    <location>
        <position position="231"/>
    </location>
    <ligand>
        <name>dimethylallyl diphosphate</name>
        <dbReference type="ChEBI" id="CHEBI:57623"/>
    </ligand>
</feature>
<dbReference type="InterPro" id="IPR003451">
    <property type="entry name" value="LytB/IspH"/>
</dbReference>
<evidence type="ECO:0000313" key="7">
    <source>
        <dbReference type="EMBL" id="CUU06596.1"/>
    </source>
</evidence>
<evidence type="ECO:0000313" key="8">
    <source>
        <dbReference type="Proteomes" id="UP000182011"/>
    </source>
</evidence>
<accession>A0A0P1LVR8</accession>
<keyword evidence="3 5" id="KW-0408">Iron</keyword>
<evidence type="ECO:0000256" key="2">
    <source>
        <dbReference type="ARBA" id="ARBA00022723"/>
    </source>
</evidence>
<feature type="binding site" evidence="5">
    <location>
        <position position="232"/>
    </location>
    <ligand>
        <name>isopentenyl diphosphate</name>
        <dbReference type="ChEBI" id="CHEBI:128769"/>
    </ligand>
</feature>
<keyword evidence="2 5" id="KW-0479">Metal-binding</keyword>
<reference evidence="7 8" key="2">
    <citation type="submission" date="2015-11" db="EMBL/GenBank/DDBJ databases">
        <authorList>
            <person name="Zhang Y."/>
            <person name="Guo Z."/>
        </authorList>
    </citation>
    <scope>NUCLEOTIDE SEQUENCE [LARGE SCALE GENOMIC DNA]</scope>
    <source>
        <strain evidence="7">JGI-4</strain>
    </source>
</reference>
<dbReference type="PANTHER" id="PTHR30426:SF0">
    <property type="entry name" value="4-HYDROXY-3-METHYLBUT-2-ENYL DIPHOSPHATE REDUCTASE"/>
    <property type="match status" value="1"/>
</dbReference>
<dbReference type="UniPathway" id="UPA00056">
    <property type="reaction ID" value="UER00097"/>
</dbReference>
<dbReference type="PANTHER" id="PTHR30426">
    <property type="entry name" value="4-HYDROXY-3-METHYLBUT-2-ENYL DIPHOSPHATE REDUCTASE"/>
    <property type="match status" value="1"/>
</dbReference>
<dbReference type="Gene3D" id="3.40.50.11270">
    <property type="match status" value="1"/>
</dbReference>
<comment type="pathway">
    <text evidence="5">Isoprenoid biosynthesis; isopentenyl diphosphate biosynthesis via DXP pathway; isopentenyl diphosphate from 1-deoxy-D-xylulose 5-phosphate: step 6/6.</text>
</comment>
<dbReference type="STRING" id="1633631.GCA_001442925_01543"/>
<dbReference type="AlphaFoldDB" id="A0A0P1LRP5"/>
<dbReference type="OrthoDB" id="9777362at2"/>
<dbReference type="EMBL" id="CZVI01000009">
    <property type="protein sequence ID" value="CUS85393.1"/>
    <property type="molecule type" value="Genomic_DNA"/>
</dbReference>
<dbReference type="Pfam" id="PF02401">
    <property type="entry name" value="LYTB"/>
    <property type="match status" value="1"/>
</dbReference>
<comment type="function">
    <text evidence="5">Catalyzes the conversion of 1-hydroxy-2-methyl-2-(E)-butenyl 4-diphosphate (HMBPP) into a mixture of isopentenyl diphosphate (IPP) and dimethylallyl diphosphate (DMAPP). Acts in the terminal step of the DOXP/MEP pathway for isoprenoid precursor biosynthesis.</text>
</comment>
<reference evidence="6 9" key="1">
    <citation type="submission" date="2015-11" db="EMBL/GenBank/DDBJ databases">
        <authorList>
            <person name="Varghese N."/>
        </authorList>
    </citation>
    <scope>NUCLEOTIDE SEQUENCE [LARGE SCALE GENOMIC DNA]</scope>
    <source>
        <strain evidence="6 9">JGI-8</strain>
    </source>
</reference>
<proteinExistence type="inferred from homology"/>
<comment type="catalytic activity">
    <reaction evidence="5">
        <text>dimethylallyl diphosphate + 2 oxidized [2Fe-2S]-[ferredoxin] + H2O = (2E)-4-hydroxy-3-methylbut-2-enyl diphosphate + 2 reduced [2Fe-2S]-[ferredoxin] + 2 H(+)</text>
        <dbReference type="Rhea" id="RHEA:24825"/>
        <dbReference type="Rhea" id="RHEA-COMP:10000"/>
        <dbReference type="Rhea" id="RHEA-COMP:10001"/>
        <dbReference type="ChEBI" id="CHEBI:15377"/>
        <dbReference type="ChEBI" id="CHEBI:15378"/>
        <dbReference type="ChEBI" id="CHEBI:33737"/>
        <dbReference type="ChEBI" id="CHEBI:33738"/>
        <dbReference type="ChEBI" id="CHEBI:57623"/>
        <dbReference type="ChEBI" id="CHEBI:128753"/>
        <dbReference type="EC" id="1.17.7.4"/>
    </reaction>
</comment>
<feature type="binding site" evidence="5">
    <location>
        <position position="12"/>
    </location>
    <ligand>
        <name>[4Fe-4S] cluster</name>
        <dbReference type="ChEBI" id="CHEBI:49883"/>
    </ligand>
</feature>
<feature type="binding site" evidence="5">
    <location>
        <position position="230"/>
    </location>
    <ligand>
        <name>dimethylallyl diphosphate</name>
        <dbReference type="ChEBI" id="CHEBI:57623"/>
    </ligand>
</feature>
<feature type="binding site" evidence="5">
    <location>
        <position position="124"/>
    </location>
    <ligand>
        <name>isopentenyl diphosphate</name>
        <dbReference type="ChEBI" id="CHEBI:128769"/>
    </ligand>
</feature>
<dbReference type="RefSeq" id="WP_075426754.1">
    <property type="nucleotide sequence ID" value="NZ_CZVI01000009.1"/>
</dbReference>
<keyword evidence="5" id="KW-0560">Oxidoreductase</keyword>
<comment type="similarity">
    <text evidence="5">Belongs to the IspH family.</text>
</comment>
<feature type="binding site" evidence="5">
    <location>
        <position position="124"/>
    </location>
    <ligand>
        <name>dimethylallyl diphosphate</name>
        <dbReference type="ChEBI" id="CHEBI:57623"/>
    </ligand>
</feature>
<feature type="binding site" evidence="5">
    <location>
        <position position="202"/>
    </location>
    <ligand>
        <name>[4Fe-4S] cluster</name>
        <dbReference type="ChEBI" id="CHEBI:49883"/>
    </ligand>
</feature>
<sequence>MQVIIDKNAGFCWGVVRAIEMAEKELNASGKLYSLGEIIHNPVEVERLREKGLTTISHEELKNAKGAKVLIRAHGEPPSTYEIAKKYGVEIIDATCPVVTKLQSRVRKFYLDGYRVVIFGKKDHPEVIGLVGQCDGNAIVIKSLEEIDKVPLTGKVVLFSQTTMSKDLFYKIKEELEKRVEELVVINPEDDAVEFIAKDTICRQVSNRDDKLKEFAKSVDVVIFVAGKNSSNGKVLYDICKAENPRTYFIETPKELNIEWFKDCETVGITGATSTPQWLMEEVKKAVEKLCNGQVDKEFQKPS</sequence>
<dbReference type="EMBL" id="FAOP01000006">
    <property type="protein sequence ID" value="CUU06596.1"/>
    <property type="molecule type" value="Genomic_DNA"/>
</dbReference>
<dbReference type="GO" id="GO:0051745">
    <property type="term" value="F:4-hydroxy-3-methylbut-2-enyl diphosphate reductase activity"/>
    <property type="evidence" value="ECO:0007669"/>
    <property type="project" value="UniProtKB-UniRule"/>
</dbReference>
<dbReference type="GO" id="GO:0046872">
    <property type="term" value="F:metal ion binding"/>
    <property type="evidence" value="ECO:0007669"/>
    <property type="project" value="UniProtKB-KW"/>
</dbReference>